<keyword evidence="3" id="KW-0378">Hydrolase</keyword>
<evidence type="ECO:0000313" key="7">
    <source>
        <dbReference type="Proteomes" id="UP000322025"/>
    </source>
</evidence>
<dbReference type="Pfam" id="PF24827">
    <property type="entry name" value="AstE_AspA_cat"/>
    <property type="match status" value="1"/>
</dbReference>
<evidence type="ECO:0000259" key="5">
    <source>
        <dbReference type="Pfam" id="PF24827"/>
    </source>
</evidence>
<dbReference type="InterPro" id="IPR055438">
    <property type="entry name" value="AstE_AspA_cat"/>
</dbReference>
<dbReference type="CDD" id="cd06253">
    <property type="entry name" value="M14_ASTE_ASPA-like"/>
    <property type="match status" value="1"/>
</dbReference>
<dbReference type="SUPFAM" id="SSF53187">
    <property type="entry name" value="Zn-dependent exopeptidases"/>
    <property type="match status" value="1"/>
</dbReference>
<evidence type="ECO:0000256" key="3">
    <source>
        <dbReference type="ARBA" id="ARBA00022801"/>
    </source>
</evidence>
<comment type="caution">
    <text evidence="6">The sequence shown here is derived from an EMBL/GenBank/DDBJ whole genome shotgun (WGS) entry which is preliminary data.</text>
</comment>
<name>A0A5M9I570_9FIRM</name>
<dbReference type="EMBL" id="VMSO01000001">
    <property type="protein sequence ID" value="KAA8502915.1"/>
    <property type="molecule type" value="Genomic_DNA"/>
</dbReference>
<evidence type="ECO:0000313" key="6">
    <source>
        <dbReference type="EMBL" id="KAA8502915.1"/>
    </source>
</evidence>
<organism evidence="6 7">
    <name type="scientific">Mediterraneibacter catenae</name>
    <dbReference type="NCBI Taxonomy" id="2594882"/>
    <lineage>
        <taxon>Bacteria</taxon>
        <taxon>Bacillati</taxon>
        <taxon>Bacillota</taxon>
        <taxon>Clostridia</taxon>
        <taxon>Lachnospirales</taxon>
        <taxon>Lachnospiraceae</taxon>
        <taxon>Mediterraneibacter</taxon>
    </lineage>
</organism>
<dbReference type="Proteomes" id="UP000322025">
    <property type="component" value="Unassembled WGS sequence"/>
</dbReference>
<dbReference type="AlphaFoldDB" id="A0A5M9I570"/>
<dbReference type="GO" id="GO:0046872">
    <property type="term" value="F:metal ion binding"/>
    <property type="evidence" value="ECO:0007669"/>
    <property type="project" value="UniProtKB-KW"/>
</dbReference>
<comment type="cofactor">
    <cofactor evidence="1">
        <name>Zn(2+)</name>
        <dbReference type="ChEBI" id="CHEBI:29105"/>
    </cofactor>
</comment>
<evidence type="ECO:0000256" key="2">
    <source>
        <dbReference type="ARBA" id="ARBA00022723"/>
    </source>
</evidence>
<reference evidence="6" key="1">
    <citation type="submission" date="2019-07" db="EMBL/GenBank/DDBJ databases">
        <authorList>
            <person name="Wongkuna S."/>
            <person name="Scaria J."/>
        </authorList>
    </citation>
    <scope>NUCLEOTIDE SEQUENCE [LARGE SCALE GENOMIC DNA]</scope>
    <source>
        <strain evidence="6">SW178</strain>
    </source>
</reference>
<dbReference type="InterPro" id="IPR053138">
    <property type="entry name" value="N-alpha-Ac-DABA_deacetylase"/>
</dbReference>
<dbReference type="OrthoDB" id="9782876at2"/>
<keyword evidence="7" id="KW-1185">Reference proteome</keyword>
<dbReference type="PANTHER" id="PTHR37326">
    <property type="entry name" value="BLL3975 PROTEIN"/>
    <property type="match status" value="1"/>
</dbReference>
<sequence length="311" mass="35081">MRKTEIYKLGSPYREDLTISGYTFGHGRKSACIVGSIRGNEIQQLYVCSQIVRKLEELEASHAIASGKEILVVPSVNHHAMNIGKRFWPVDNTDINRMFPGYDQGETTQRIADGVFRTVKDYDYGIQFASFYMPGDFIPHVRMMDTGRQNTSLAGLFGLPYVVVRKPKPIDTTTLNYNWQIWDTSAFSLYTMETDFIDEVSAQQAVSAVLRFLTRMGILKYNSHNGYISTVIGEEELASVRTASGGIYRRLCHPGDEVRMGTPLAEIVHPYEGNVISTVLSPTEGIVFFTHKKPLVTENEVICKIIRRLHA</sequence>
<accession>A0A5M9I570</accession>
<evidence type="ECO:0000256" key="1">
    <source>
        <dbReference type="ARBA" id="ARBA00001947"/>
    </source>
</evidence>
<dbReference type="PANTHER" id="PTHR37326:SF1">
    <property type="entry name" value="BLL3975 PROTEIN"/>
    <property type="match status" value="1"/>
</dbReference>
<gene>
    <name evidence="6" type="ORF">FNY66_01285</name>
</gene>
<feature type="domain" description="Succinylglutamate desuccinylase/Aspartoacylase catalytic" evidence="5">
    <location>
        <begin position="30"/>
        <end position="126"/>
    </location>
</feature>
<keyword evidence="4" id="KW-0862">Zinc</keyword>
<dbReference type="Gene3D" id="3.40.630.10">
    <property type="entry name" value="Zn peptidases"/>
    <property type="match status" value="1"/>
</dbReference>
<keyword evidence="2" id="KW-0479">Metal-binding</keyword>
<protein>
    <submittedName>
        <fullName evidence="6">Succinylglutamate desuccinylase</fullName>
    </submittedName>
</protein>
<dbReference type="GO" id="GO:0016788">
    <property type="term" value="F:hydrolase activity, acting on ester bonds"/>
    <property type="evidence" value="ECO:0007669"/>
    <property type="project" value="InterPro"/>
</dbReference>
<evidence type="ECO:0000256" key="4">
    <source>
        <dbReference type="ARBA" id="ARBA00022833"/>
    </source>
</evidence>
<proteinExistence type="predicted"/>
<dbReference type="RefSeq" id="WP_150310059.1">
    <property type="nucleotide sequence ID" value="NZ_VMSO01000001.1"/>
</dbReference>